<dbReference type="PROSITE" id="PS51352">
    <property type="entry name" value="THIOREDOXIN_2"/>
    <property type="match status" value="1"/>
</dbReference>
<evidence type="ECO:0000256" key="5">
    <source>
        <dbReference type="ARBA" id="ARBA00023002"/>
    </source>
</evidence>
<evidence type="ECO:0000313" key="13">
    <source>
        <dbReference type="Proteomes" id="UP000785679"/>
    </source>
</evidence>
<feature type="domain" description="Thioredoxin" evidence="11">
    <location>
        <begin position="8"/>
        <end position="168"/>
    </location>
</feature>
<keyword evidence="5 9" id="KW-0560">Oxidoreductase</keyword>
<protein>
    <recommendedName>
        <fullName evidence="2">thioredoxin-dependent peroxiredoxin</fullName>
        <ecNumber evidence="2">1.11.1.24</ecNumber>
    </recommendedName>
</protein>
<evidence type="ECO:0000256" key="1">
    <source>
        <dbReference type="ARBA" id="ARBA00009796"/>
    </source>
</evidence>
<name>A0A8J8SZI4_HALGN</name>
<dbReference type="GO" id="GO:0006979">
    <property type="term" value="P:response to oxidative stress"/>
    <property type="evidence" value="ECO:0007669"/>
    <property type="project" value="TreeGrafter"/>
</dbReference>
<keyword evidence="7 9" id="KW-0676">Redox-active center</keyword>
<evidence type="ECO:0000256" key="2">
    <source>
        <dbReference type="ARBA" id="ARBA00013017"/>
    </source>
</evidence>
<reference evidence="12" key="1">
    <citation type="submission" date="2019-06" db="EMBL/GenBank/DDBJ databases">
        <authorList>
            <person name="Zheng W."/>
        </authorList>
    </citation>
    <scope>NUCLEOTIDE SEQUENCE</scope>
    <source>
        <strain evidence="12">QDHG01</strain>
    </source>
</reference>
<keyword evidence="6" id="KW-1015">Disulfide bond</keyword>
<evidence type="ECO:0000259" key="11">
    <source>
        <dbReference type="PROSITE" id="PS51352"/>
    </source>
</evidence>
<evidence type="ECO:0000256" key="4">
    <source>
        <dbReference type="ARBA" id="ARBA00022862"/>
    </source>
</evidence>
<organism evidence="12 13">
    <name type="scientific">Halteria grandinella</name>
    <dbReference type="NCBI Taxonomy" id="5974"/>
    <lineage>
        <taxon>Eukaryota</taxon>
        <taxon>Sar</taxon>
        <taxon>Alveolata</taxon>
        <taxon>Ciliophora</taxon>
        <taxon>Intramacronucleata</taxon>
        <taxon>Spirotrichea</taxon>
        <taxon>Stichotrichia</taxon>
        <taxon>Sporadotrichida</taxon>
        <taxon>Halteriidae</taxon>
        <taxon>Halteria</taxon>
    </lineage>
</organism>
<dbReference type="InterPro" id="IPR024706">
    <property type="entry name" value="Peroxiredoxin_AhpC-typ"/>
</dbReference>
<sequence>MVESTQVAKIRKPAPEFEAMAWWNGFKKVKLSDFKGKYVVLFFWPLDFTFVCPTEIVQFGDKAKAFREIGCEVIGASIDSHFTHMEYTKKDKKVGGLGKMDIPLVADVTKEIARKYGCLIEDGDDAGVAFRATYIIDDKGILRHISMNDLPVGRNVEEIFRLVQGFQYTDKYGEVCPASWTPGAATMKPSDEAQLSNFWATEHGK</sequence>
<dbReference type="PANTHER" id="PTHR10681">
    <property type="entry name" value="THIOREDOXIN PEROXIDASE"/>
    <property type="match status" value="1"/>
</dbReference>
<dbReference type="PANTHER" id="PTHR10681:SF171">
    <property type="entry name" value="PEROXIREDOXIN 4"/>
    <property type="match status" value="1"/>
</dbReference>
<dbReference type="InterPro" id="IPR036249">
    <property type="entry name" value="Thioredoxin-like_sf"/>
</dbReference>
<dbReference type="Pfam" id="PF10417">
    <property type="entry name" value="1-cysPrx_C"/>
    <property type="match status" value="1"/>
</dbReference>
<dbReference type="GO" id="GO:0008379">
    <property type="term" value="F:thioredoxin peroxidase activity"/>
    <property type="evidence" value="ECO:0007669"/>
    <property type="project" value="TreeGrafter"/>
</dbReference>
<evidence type="ECO:0000313" key="12">
    <source>
        <dbReference type="EMBL" id="TNV76652.1"/>
    </source>
</evidence>
<keyword evidence="13" id="KW-1185">Reference proteome</keyword>
<evidence type="ECO:0000256" key="7">
    <source>
        <dbReference type="ARBA" id="ARBA00023284"/>
    </source>
</evidence>
<keyword evidence="3 9" id="KW-0575">Peroxidase</keyword>
<dbReference type="Pfam" id="PF00578">
    <property type="entry name" value="AhpC-TSA"/>
    <property type="match status" value="1"/>
</dbReference>
<evidence type="ECO:0000256" key="6">
    <source>
        <dbReference type="ARBA" id="ARBA00023157"/>
    </source>
</evidence>
<dbReference type="GO" id="GO:0045454">
    <property type="term" value="P:cell redox homeostasis"/>
    <property type="evidence" value="ECO:0007669"/>
    <property type="project" value="TreeGrafter"/>
</dbReference>
<comment type="caution">
    <text evidence="12">The sequence shown here is derived from an EMBL/GenBank/DDBJ whole genome shotgun (WGS) entry which is preliminary data.</text>
</comment>
<evidence type="ECO:0000256" key="8">
    <source>
        <dbReference type="ARBA" id="ARBA00049091"/>
    </source>
</evidence>
<dbReference type="GO" id="GO:0033554">
    <property type="term" value="P:cellular response to stress"/>
    <property type="evidence" value="ECO:0007669"/>
    <property type="project" value="TreeGrafter"/>
</dbReference>
<dbReference type="CDD" id="cd03015">
    <property type="entry name" value="PRX_Typ2cys"/>
    <property type="match status" value="1"/>
</dbReference>
<dbReference type="GO" id="GO:0005829">
    <property type="term" value="C:cytosol"/>
    <property type="evidence" value="ECO:0007669"/>
    <property type="project" value="TreeGrafter"/>
</dbReference>
<dbReference type="Gene3D" id="3.40.30.10">
    <property type="entry name" value="Glutaredoxin"/>
    <property type="match status" value="1"/>
</dbReference>
<dbReference type="EC" id="1.11.1.24" evidence="2"/>
<dbReference type="EMBL" id="RRYP01013196">
    <property type="protein sequence ID" value="TNV76652.1"/>
    <property type="molecule type" value="Genomic_DNA"/>
</dbReference>
<comment type="function">
    <text evidence="9">Thiol-specific peroxidase that catalyzes the reduction of hydrogen peroxide and organic hydroperoxides to water and alcohols, respectively.</text>
</comment>
<dbReference type="OrthoDB" id="185659at2759"/>
<dbReference type="FunFam" id="3.40.30.10:FF:000003">
    <property type="entry name" value="Peroxiredoxin 1"/>
    <property type="match status" value="1"/>
</dbReference>
<evidence type="ECO:0000256" key="10">
    <source>
        <dbReference type="PIRSR" id="PIRSR000239-1"/>
    </source>
</evidence>
<proteinExistence type="inferred from homology"/>
<comment type="catalytic activity">
    <reaction evidence="8">
        <text>a hydroperoxide + [thioredoxin]-dithiol = an alcohol + [thioredoxin]-disulfide + H2O</text>
        <dbReference type="Rhea" id="RHEA:62620"/>
        <dbReference type="Rhea" id="RHEA-COMP:10698"/>
        <dbReference type="Rhea" id="RHEA-COMP:10700"/>
        <dbReference type="ChEBI" id="CHEBI:15377"/>
        <dbReference type="ChEBI" id="CHEBI:29950"/>
        <dbReference type="ChEBI" id="CHEBI:30879"/>
        <dbReference type="ChEBI" id="CHEBI:35924"/>
        <dbReference type="ChEBI" id="CHEBI:50058"/>
        <dbReference type="EC" id="1.11.1.24"/>
    </reaction>
</comment>
<keyword evidence="4 9" id="KW-0049">Antioxidant</keyword>
<evidence type="ECO:0000256" key="9">
    <source>
        <dbReference type="PIRNR" id="PIRNR000239"/>
    </source>
</evidence>
<dbReference type="SUPFAM" id="SSF52833">
    <property type="entry name" value="Thioredoxin-like"/>
    <property type="match status" value="1"/>
</dbReference>
<gene>
    <name evidence="12" type="ORF">FGO68_gene16729</name>
</gene>
<dbReference type="InterPro" id="IPR013766">
    <property type="entry name" value="Thioredoxin_domain"/>
</dbReference>
<dbReference type="InterPro" id="IPR019479">
    <property type="entry name" value="Peroxiredoxin_C"/>
</dbReference>
<dbReference type="PIRSF" id="PIRSF000239">
    <property type="entry name" value="AHPC"/>
    <property type="match status" value="1"/>
</dbReference>
<comment type="similarity">
    <text evidence="1">Belongs to the peroxiredoxin family. AhpC/Prx1 subfamily.</text>
</comment>
<dbReference type="Proteomes" id="UP000785679">
    <property type="component" value="Unassembled WGS sequence"/>
</dbReference>
<dbReference type="GO" id="GO:0042744">
    <property type="term" value="P:hydrogen peroxide catabolic process"/>
    <property type="evidence" value="ECO:0007669"/>
    <property type="project" value="TreeGrafter"/>
</dbReference>
<accession>A0A8J8SZI4</accession>
<evidence type="ECO:0000256" key="3">
    <source>
        <dbReference type="ARBA" id="ARBA00022559"/>
    </source>
</evidence>
<dbReference type="InterPro" id="IPR050217">
    <property type="entry name" value="Peroxiredoxin"/>
</dbReference>
<dbReference type="AlphaFoldDB" id="A0A8J8SZI4"/>
<dbReference type="InterPro" id="IPR000866">
    <property type="entry name" value="AhpC/TSA"/>
</dbReference>
<feature type="active site" description="Cysteine sulfenic acid (-SOH) intermediate; for peroxidase activity" evidence="10">
    <location>
        <position position="52"/>
    </location>
</feature>